<dbReference type="PANTHER" id="PTHR47806:SF1">
    <property type="entry name" value="RIBOSOMAL PROTEIN UL3 GLUTAMINE METHYLTRANSFERASE"/>
    <property type="match status" value="1"/>
</dbReference>
<evidence type="ECO:0000313" key="7">
    <source>
        <dbReference type="Proteomes" id="UP001564408"/>
    </source>
</evidence>
<dbReference type="CDD" id="cd02440">
    <property type="entry name" value="AdoMet_MTases"/>
    <property type="match status" value="1"/>
</dbReference>
<keyword evidence="6" id="KW-0687">Ribonucleoprotein</keyword>
<keyword evidence="7" id="KW-1185">Reference proteome</keyword>
<keyword evidence="2 4" id="KW-0808">Transferase</keyword>
<keyword evidence="1 4" id="KW-0489">Methyltransferase</keyword>
<dbReference type="GO" id="GO:0032259">
    <property type="term" value="P:methylation"/>
    <property type="evidence" value="ECO:0007669"/>
    <property type="project" value="UniProtKB-KW"/>
</dbReference>
<dbReference type="PIRSF" id="PIRSF037167">
    <property type="entry name" value="Mtase_YfcB_prd"/>
    <property type="match status" value="1"/>
</dbReference>
<dbReference type="NCBIfam" id="TIGR00536">
    <property type="entry name" value="hemK_fam"/>
    <property type="match status" value="1"/>
</dbReference>
<dbReference type="Pfam" id="PF05175">
    <property type="entry name" value="MTS"/>
    <property type="match status" value="1"/>
</dbReference>
<evidence type="ECO:0000256" key="1">
    <source>
        <dbReference type="ARBA" id="ARBA00022603"/>
    </source>
</evidence>
<evidence type="ECO:0000256" key="3">
    <source>
        <dbReference type="ARBA" id="ARBA00022691"/>
    </source>
</evidence>
<dbReference type="InterPro" id="IPR002052">
    <property type="entry name" value="DNA_methylase_N6_adenine_CS"/>
</dbReference>
<comment type="function">
    <text evidence="4">Methylates ribosomal protein uL3 on a specific glutamine residue.</text>
</comment>
<comment type="caution">
    <text evidence="6">The sequence shown here is derived from an EMBL/GenBank/DDBJ whole genome shotgun (WGS) entry which is preliminary data.</text>
</comment>
<comment type="catalytic activity">
    <reaction evidence="4">
        <text>L-glutaminyl-[ribosomal protein uL3] + S-adenosyl-L-methionine = N(5)-methyl-L-glutaminyl-[ribosomal protein uL3] + S-adenosyl-L-homocysteine + H(+)</text>
        <dbReference type="Rhea" id="RHEA:45020"/>
        <dbReference type="Rhea" id="RHEA-COMP:11063"/>
        <dbReference type="Rhea" id="RHEA-COMP:11064"/>
        <dbReference type="ChEBI" id="CHEBI:15378"/>
        <dbReference type="ChEBI" id="CHEBI:30011"/>
        <dbReference type="ChEBI" id="CHEBI:57856"/>
        <dbReference type="ChEBI" id="CHEBI:59789"/>
        <dbReference type="ChEBI" id="CHEBI:61891"/>
        <dbReference type="EC" id="2.1.1.298"/>
    </reaction>
</comment>
<dbReference type="InterPro" id="IPR007848">
    <property type="entry name" value="Small_mtfrase_dom"/>
</dbReference>
<evidence type="ECO:0000256" key="2">
    <source>
        <dbReference type="ARBA" id="ARBA00022679"/>
    </source>
</evidence>
<keyword evidence="6" id="KW-0689">Ribosomal protein</keyword>
<organism evidence="6 7">
    <name type="scientific">Thioalkalicoccus limnaeus</name>
    <dbReference type="NCBI Taxonomy" id="120681"/>
    <lineage>
        <taxon>Bacteria</taxon>
        <taxon>Pseudomonadati</taxon>
        <taxon>Pseudomonadota</taxon>
        <taxon>Gammaproteobacteria</taxon>
        <taxon>Chromatiales</taxon>
        <taxon>Chromatiaceae</taxon>
        <taxon>Thioalkalicoccus</taxon>
    </lineage>
</organism>
<dbReference type="NCBIfam" id="TIGR03533">
    <property type="entry name" value="L3_gln_methyl"/>
    <property type="match status" value="1"/>
</dbReference>
<dbReference type="EMBL" id="JBDKXB010000019">
    <property type="protein sequence ID" value="MEY6433321.1"/>
    <property type="molecule type" value="Genomic_DNA"/>
</dbReference>
<gene>
    <name evidence="4 6" type="primary">prmB</name>
    <name evidence="6" type="ORF">ABC977_13010</name>
</gene>
<reference evidence="6 7" key="1">
    <citation type="submission" date="2024-05" db="EMBL/GenBank/DDBJ databases">
        <title>Genome Sequence and Characterization of the New Strain Purple Sulfur Bacterium of Genus Thioalkalicoccus.</title>
        <authorList>
            <person name="Bryantseva I.A."/>
            <person name="Kyndt J.A."/>
            <person name="Imhoff J.F."/>
        </authorList>
    </citation>
    <scope>NUCLEOTIDE SEQUENCE [LARGE SCALE GENOMIC DNA]</scope>
    <source>
        <strain evidence="6 7">Um2</strain>
    </source>
</reference>
<dbReference type="InterPro" id="IPR004556">
    <property type="entry name" value="HemK-like"/>
</dbReference>
<evidence type="ECO:0000259" key="5">
    <source>
        <dbReference type="Pfam" id="PF05175"/>
    </source>
</evidence>
<protein>
    <recommendedName>
        <fullName evidence="4">Ribosomal protein uL3 glutamine methyltransferase</fullName>
        <shortName evidence="4">uL3 MTase</shortName>
        <ecNumber evidence="4">2.1.1.298</ecNumber>
    </recommendedName>
    <alternativeName>
        <fullName evidence="4">N5-glutamine methyltransferase PrmB</fullName>
    </alternativeName>
</protein>
<feature type="domain" description="Methyltransferase small" evidence="5">
    <location>
        <begin position="127"/>
        <end position="210"/>
    </location>
</feature>
<dbReference type="PROSITE" id="PS00092">
    <property type="entry name" value="N6_MTASE"/>
    <property type="match status" value="1"/>
</dbReference>
<keyword evidence="3 4" id="KW-0949">S-adenosyl-L-methionine</keyword>
<proteinExistence type="inferred from homology"/>
<dbReference type="SUPFAM" id="SSF53335">
    <property type="entry name" value="S-adenosyl-L-methionine-dependent methyltransferases"/>
    <property type="match status" value="1"/>
</dbReference>
<evidence type="ECO:0000313" key="6">
    <source>
        <dbReference type="EMBL" id="MEY6433321.1"/>
    </source>
</evidence>
<dbReference type="GO" id="GO:0008168">
    <property type="term" value="F:methyltransferase activity"/>
    <property type="evidence" value="ECO:0007669"/>
    <property type="project" value="UniProtKB-KW"/>
</dbReference>
<comment type="similarity">
    <text evidence="4">Belongs to the protein N5-glutamine methyltransferase family. PrmB subfamily.</text>
</comment>
<dbReference type="Gene3D" id="3.40.50.150">
    <property type="entry name" value="Vaccinia Virus protein VP39"/>
    <property type="match status" value="1"/>
</dbReference>
<sequence length="308" mass="33179">MQDRPIGLSTIQDFIRWGASRFAQSGLFFGHGTDNAIDEAVELVLAALHLPVDLPGAYREARLTPIERSRVADLIERRIRERRPSAYLTGRARFAGLDFLITDDVLVPRSPIAELIESAFSPWVDPEATHRVLDLCTGSGCIGIAIAVAMPWAQVDLVDICPKALAVASANVRGHGLESRVRAVHSDLFAALADAEYDLIVANPPYVAAEVLAALPDEFQAEPALALDGGDSGLDLVLAILGQAGDYLAEHGALVLEVGDSGEELLRRCPDVPFTWVDFERGGDGVLVLSRDQLIRHNRDFVAGSGCP</sequence>
<dbReference type="Proteomes" id="UP001564408">
    <property type="component" value="Unassembled WGS sequence"/>
</dbReference>
<dbReference type="Gene3D" id="1.10.8.10">
    <property type="entry name" value="DNA helicase RuvA subunit, C-terminal domain"/>
    <property type="match status" value="1"/>
</dbReference>
<dbReference type="RefSeq" id="WP_369667739.1">
    <property type="nucleotide sequence ID" value="NZ_JBDKXB010000019.1"/>
</dbReference>
<name>A0ABV4BFL9_9GAMM</name>
<evidence type="ECO:0000256" key="4">
    <source>
        <dbReference type="HAMAP-Rule" id="MF_02125"/>
    </source>
</evidence>
<dbReference type="InterPro" id="IPR017127">
    <property type="entry name" value="Ribosome_uL3_MTase"/>
</dbReference>
<dbReference type="EC" id="2.1.1.298" evidence="4"/>
<dbReference type="InterPro" id="IPR029063">
    <property type="entry name" value="SAM-dependent_MTases_sf"/>
</dbReference>
<accession>A0ABV4BFL9</accession>
<dbReference type="HAMAP" id="MF_02125">
    <property type="entry name" value="L3_methyltr_PrmB"/>
    <property type="match status" value="1"/>
</dbReference>
<dbReference type="GO" id="GO:0005840">
    <property type="term" value="C:ribosome"/>
    <property type="evidence" value="ECO:0007669"/>
    <property type="project" value="UniProtKB-KW"/>
</dbReference>
<dbReference type="PANTHER" id="PTHR47806">
    <property type="entry name" value="50S RIBOSOMAL PROTEIN L3 GLUTAMINE METHYLTRANSFERASE"/>
    <property type="match status" value="1"/>
</dbReference>